<evidence type="ECO:0000256" key="5">
    <source>
        <dbReference type="ARBA" id="ARBA00022777"/>
    </source>
</evidence>
<keyword evidence="5 9" id="KW-0418">Kinase</keyword>
<evidence type="ECO:0000256" key="6">
    <source>
        <dbReference type="ARBA" id="ARBA00022840"/>
    </source>
</evidence>
<evidence type="ECO:0000259" key="8">
    <source>
        <dbReference type="PROSITE" id="PS50011"/>
    </source>
</evidence>
<keyword evidence="2" id="KW-0723">Serine/threonine-protein kinase</keyword>
<dbReference type="PROSITE" id="PS50011">
    <property type="entry name" value="PROTEIN_KINASE_DOM"/>
    <property type="match status" value="1"/>
</dbReference>
<dbReference type="EC" id="2.7.11.1" evidence="1"/>
<protein>
    <recommendedName>
        <fullName evidence="1">non-specific serine/threonine protein kinase</fullName>
        <ecNumber evidence="1">2.7.11.1</ecNumber>
    </recommendedName>
</protein>
<comment type="caution">
    <text evidence="9">The sequence shown here is derived from an EMBL/GenBank/DDBJ whole genome shotgun (WGS) entry which is preliminary data.</text>
</comment>
<feature type="region of interest" description="Disordered" evidence="7">
    <location>
        <begin position="27"/>
        <end position="47"/>
    </location>
</feature>
<keyword evidence="10" id="KW-1185">Reference proteome</keyword>
<dbReference type="EMBL" id="JBEPEK010000121">
    <property type="protein sequence ID" value="MER7181492.1"/>
    <property type="molecule type" value="Genomic_DNA"/>
</dbReference>
<keyword evidence="3" id="KW-0808">Transferase</keyword>
<evidence type="ECO:0000313" key="10">
    <source>
        <dbReference type="Proteomes" id="UP001474181"/>
    </source>
</evidence>
<reference evidence="9 10" key="1">
    <citation type="submission" date="2024-06" db="EMBL/GenBank/DDBJ databases">
        <title>The Natural Products Discovery Center: Release of the First 8490 Sequenced Strains for Exploring Actinobacteria Biosynthetic Diversity.</title>
        <authorList>
            <person name="Kalkreuter E."/>
            <person name="Kautsar S.A."/>
            <person name="Yang D."/>
            <person name="Bader C.D."/>
            <person name="Teijaro C.N."/>
            <person name="Fluegel L."/>
            <person name="Davis C.M."/>
            <person name="Simpson J.R."/>
            <person name="Lauterbach L."/>
            <person name="Steele A.D."/>
            <person name="Gui C."/>
            <person name="Meng S."/>
            <person name="Li G."/>
            <person name="Viehrig K."/>
            <person name="Ye F."/>
            <person name="Su P."/>
            <person name="Kiefer A.F."/>
            <person name="Nichols A."/>
            <person name="Cepeda A.J."/>
            <person name="Yan W."/>
            <person name="Fan B."/>
            <person name="Jiang Y."/>
            <person name="Adhikari A."/>
            <person name="Zheng C.-J."/>
            <person name="Schuster L."/>
            <person name="Cowan T.M."/>
            <person name="Smanski M.J."/>
            <person name="Chevrette M.G."/>
            <person name="De Carvalho L.P.S."/>
            <person name="Shen B."/>
        </authorList>
    </citation>
    <scope>NUCLEOTIDE SEQUENCE [LARGE SCALE GENOMIC DNA]</scope>
    <source>
        <strain evidence="9 10">NPDC000234</strain>
    </source>
</reference>
<feature type="domain" description="Protein kinase" evidence="8">
    <location>
        <begin position="54"/>
        <end position="339"/>
    </location>
</feature>
<name>A0ABV1WXP8_9ACTN</name>
<proteinExistence type="predicted"/>
<dbReference type="Pfam" id="PF00069">
    <property type="entry name" value="Pkinase"/>
    <property type="match status" value="1"/>
</dbReference>
<evidence type="ECO:0000256" key="3">
    <source>
        <dbReference type="ARBA" id="ARBA00022679"/>
    </source>
</evidence>
<dbReference type="InterPro" id="IPR000719">
    <property type="entry name" value="Prot_kinase_dom"/>
</dbReference>
<evidence type="ECO:0000256" key="4">
    <source>
        <dbReference type="ARBA" id="ARBA00022741"/>
    </source>
</evidence>
<dbReference type="InterPro" id="IPR011009">
    <property type="entry name" value="Kinase-like_dom_sf"/>
</dbReference>
<sequence length="572" mass="62429">MSPHLPADETPTDPATGSEAARAFVVPGSIRGRKPPSDQGNGLFAGPNHDPDRFELIGQGLRGSEGITWRGRYRGALRRPVTYAVKQLLRPPSAPGSWPAQADIQRWQDQRHLLQAVRNDHLVRVHDLFFGPEPHQPATYPPVADGREYWVPYLVMEWVNGPTLQAGISQGDFDLAQRLRCVRDLAEAVSVLHSATQTSGNPVLHRDIKPDNCIQDPERGTVLVDLGTLRRIDDGYDSLGMHTRQYAAPEVLRDPFSPRTQASDLYALGAVAYFCIVAAPPPADSGPSAARIMRQELTAAVQEWKPPDARAFADHIMLMLDPDPARRPSRPQQWADEALVLAGCPLAPSPRRRPRRRRRTLALALALTTVLAATVTKLLPSSHPPSGRQADVHAFRQFGNEYIPFPAHLTANRITLSPPGGQHRYDHLWGAYAPADACATTLTFDARMTHTGPQAGYGYAIAPRSSMDDTRTPHGYSVQYEWQSPDINAKPGAYLRPAELPGGAWEGTTDPSAAPDITQSHHVSVSATGTTLKMTVDHASVAYQLPAVECGGITIRAWGATLDITHLKISAT</sequence>
<dbReference type="PANTHER" id="PTHR43289:SF6">
    <property type="entry name" value="SERINE_THREONINE-PROTEIN KINASE NEKL-3"/>
    <property type="match status" value="1"/>
</dbReference>
<evidence type="ECO:0000256" key="7">
    <source>
        <dbReference type="SAM" id="MobiDB-lite"/>
    </source>
</evidence>
<dbReference type="GO" id="GO:0016301">
    <property type="term" value="F:kinase activity"/>
    <property type="evidence" value="ECO:0007669"/>
    <property type="project" value="UniProtKB-KW"/>
</dbReference>
<gene>
    <name evidence="9" type="ORF">ABT404_18745</name>
</gene>
<dbReference type="Gene3D" id="1.10.510.10">
    <property type="entry name" value="Transferase(Phosphotransferase) domain 1"/>
    <property type="match status" value="1"/>
</dbReference>
<dbReference type="SUPFAM" id="SSF56112">
    <property type="entry name" value="Protein kinase-like (PK-like)"/>
    <property type="match status" value="1"/>
</dbReference>
<evidence type="ECO:0000256" key="2">
    <source>
        <dbReference type="ARBA" id="ARBA00022527"/>
    </source>
</evidence>
<accession>A0ABV1WXP8</accession>
<keyword evidence="6" id="KW-0067">ATP-binding</keyword>
<keyword evidence="4" id="KW-0547">Nucleotide-binding</keyword>
<dbReference type="SMART" id="SM00220">
    <property type="entry name" value="S_TKc"/>
    <property type="match status" value="1"/>
</dbReference>
<organism evidence="9 10">
    <name type="scientific">Streptomyces hyaluromycini</name>
    <dbReference type="NCBI Taxonomy" id="1377993"/>
    <lineage>
        <taxon>Bacteria</taxon>
        <taxon>Bacillati</taxon>
        <taxon>Actinomycetota</taxon>
        <taxon>Actinomycetes</taxon>
        <taxon>Kitasatosporales</taxon>
        <taxon>Streptomycetaceae</taxon>
        <taxon>Streptomyces</taxon>
    </lineage>
</organism>
<dbReference type="Proteomes" id="UP001474181">
    <property type="component" value="Unassembled WGS sequence"/>
</dbReference>
<evidence type="ECO:0000313" key="9">
    <source>
        <dbReference type="EMBL" id="MER7181492.1"/>
    </source>
</evidence>
<dbReference type="RefSeq" id="WP_350782324.1">
    <property type="nucleotide sequence ID" value="NZ_JBEPEK010000121.1"/>
</dbReference>
<dbReference type="PANTHER" id="PTHR43289">
    <property type="entry name" value="MITOGEN-ACTIVATED PROTEIN KINASE KINASE KINASE 20-RELATED"/>
    <property type="match status" value="1"/>
</dbReference>
<evidence type="ECO:0000256" key="1">
    <source>
        <dbReference type="ARBA" id="ARBA00012513"/>
    </source>
</evidence>